<evidence type="ECO:0000313" key="1">
    <source>
        <dbReference type="EMBL" id="KKM06532.1"/>
    </source>
</evidence>
<protein>
    <submittedName>
        <fullName evidence="1">Uncharacterized protein</fullName>
    </submittedName>
</protein>
<gene>
    <name evidence="1" type="ORF">LCGC14_1742990</name>
</gene>
<sequence>MIKQCTCGGYPKFRKSGIGWQAVCPDCYKFVAGWATQELAIAAWNNMKRGAKLYTKEEVVIALNRAVEHAISHL</sequence>
<name>A0A0F9HTQ4_9ZZZZ</name>
<dbReference type="EMBL" id="LAZR01015970">
    <property type="protein sequence ID" value="KKM06532.1"/>
    <property type="molecule type" value="Genomic_DNA"/>
</dbReference>
<dbReference type="AlphaFoldDB" id="A0A0F9HTQ4"/>
<accession>A0A0F9HTQ4</accession>
<proteinExistence type="predicted"/>
<reference evidence="1" key="1">
    <citation type="journal article" date="2015" name="Nature">
        <title>Complex archaea that bridge the gap between prokaryotes and eukaryotes.</title>
        <authorList>
            <person name="Spang A."/>
            <person name="Saw J.H."/>
            <person name="Jorgensen S.L."/>
            <person name="Zaremba-Niedzwiedzka K."/>
            <person name="Martijn J."/>
            <person name="Lind A.E."/>
            <person name="van Eijk R."/>
            <person name="Schleper C."/>
            <person name="Guy L."/>
            <person name="Ettema T.J."/>
        </authorList>
    </citation>
    <scope>NUCLEOTIDE SEQUENCE</scope>
</reference>
<comment type="caution">
    <text evidence="1">The sequence shown here is derived from an EMBL/GenBank/DDBJ whole genome shotgun (WGS) entry which is preliminary data.</text>
</comment>
<organism evidence="1">
    <name type="scientific">marine sediment metagenome</name>
    <dbReference type="NCBI Taxonomy" id="412755"/>
    <lineage>
        <taxon>unclassified sequences</taxon>
        <taxon>metagenomes</taxon>
        <taxon>ecological metagenomes</taxon>
    </lineage>
</organism>